<sequence length="70" mass="7258">MRGSGWEHVVASPNAERACALDTIAELSDLTASRINVIAGHTGAEAVLRGLQPHPDGSLTLAPTQLLQAT</sequence>
<keyword evidence="2" id="KW-1185">Reference proteome</keyword>
<dbReference type="Proteomes" id="UP000755585">
    <property type="component" value="Unassembled WGS sequence"/>
</dbReference>
<protein>
    <submittedName>
        <fullName evidence="1">Carbamate kinase</fullName>
    </submittedName>
</protein>
<name>A0ABS4UN31_9ACTN</name>
<accession>A0ABS4UN31</accession>
<gene>
    <name evidence="1" type="ORF">JOF29_004092</name>
</gene>
<proteinExistence type="predicted"/>
<comment type="caution">
    <text evidence="1">The sequence shown here is derived from an EMBL/GenBank/DDBJ whole genome shotgun (WGS) entry which is preliminary data.</text>
</comment>
<evidence type="ECO:0000313" key="1">
    <source>
        <dbReference type="EMBL" id="MBP2353009.1"/>
    </source>
</evidence>
<keyword evidence="1" id="KW-0418">Kinase</keyword>
<dbReference type="GO" id="GO:0016301">
    <property type="term" value="F:kinase activity"/>
    <property type="evidence" value="ECO:0007669"/>
    <property type="project" value="UniProtKB-KW"/>
</dbReference>
<evidence type="ECO:0000313" key="2">
    <source>
        <dbReference type="Proteomes" id="UP000755585"/>
    </source>
</evidence>
<reference evidence="1 2" key="1">
    <citation type="submission" date="2021-03" db="EMBL/GenBank/DDBJ databases">
        <title>Sequencing the genomes of 1000 actinobacteria strains.</title>
        <authorList>
            <person name="Klenk H.-P."/>
        </authorList>
    </citation>
    <scope>NUCLEOTIDE SEQUENCE [LARGE SCALE GENOMIC DNA]</scope>
    <source>
        <strain evidence="1 2">DSM 18824</strain>
    </source>
</reference>
<keyword evidence="1" id="KW-0808">Transferase</keyword>
<dbReference type="EMBL" id="JAGINT010000001">
    <property type="protein sequence ID" value="MBP2353009.1"/>
    <property type="molecule type" value="Genomic_DNA"/>
</dbReference>
<dbReference type="RefSeq" id="WP_209695673.1">
    <property type="nucleotide sequence ID" value="NZ_BAAAVU010000006.1"/>
</dbReference>
<organism evidence="1 2">
    <name type="scientific">Kribbella aluminosa</name>
    <dbReference type="NCBI Taxonomy" id="416017"/>
    <lineage>
        <taxon>Bacteria</taxon>
        <taxon>Bacillati</taxon>
        <taxon>Actinomycetota</taxon>
        <taxon>Actinomycetes</taxon>
        <taxon>Propionibacteriales</taxon>
        <taxon>Kribbellaceae</taxon>
        <taxon>Kribbella</taxon>
    </lineage>
</organism>